<evidence type="ECO:0000256" key="1">
    <source>
        <dbReference type="SAM" id="Phobius"/>
    </source>
</evidence>
<gene>
    <name evidence="3" type="ORF">ATL51_1640</name>
</gene>
<feature type="transmembrane region" description="Helical" evidence="1">
    <location>
        <begin position="133"/>
        <end position="150"/>
    </location>
</feature>
<feature type="transmembrane region" description="Helical" evidence="1">
    <location>
        <begin position="80"/>
        <end position="99"/>
    </location>
</feature>
<dbReference type="AlphaFoldDB" id="A0AA44UMT9"/>
<keyword evidence="1" id="KW-0472">Membrane</keyword>
<evidence type="ECO:0000313" key="3">
    <source>
        <dbReference type="EMBL" id="PKB29990.1"/>
    </source>
</evidence>
<evidence type="ECO:0000313" key="4">
    <source>
        <dbReference type="Proteomes" id="UP000232453"/>
    </source>
</evidence>
<accession>A0AA44UMT9</accession>
<dbReference type="PANTHER" id="PTHR19372:SF7">
    <property type="entry name" value="SULFITE OXIDASE, MITOCHONDRIAL"/>
    <property type="match status" value="1"/>
</dbReference>
<dbReference type="InterPro" id="IPR036374">
    <property type="entry name" value="OxRdtase_Mopterin-bd_sf"/>
</dbReference>
<sequence length="531" mass="54430">MLTENRTEGNGPLALPSRSVAILVELLAISAAVASGHLVSALVAPASSPFVAVGDAVVRLSPQPVVEFAKSAFGTADKPVLLAGIGVLLVLLGALAGLAARRRPAVGTAVVAALGLLAVAAVLTGPVPTATDLAAPVVALVVGVVVQRGLDRLARRPGGTRTGSDGSGAGVPRRTVLAGASATVAAGTLVAGGAGLALSSSGSGIAASRAALTGRLAAATLAETAPPVPASAAFPQLGTVPFVTPNADFYRIDVALTIPAVRAEDWSLRVHGRVGRELVLTVDDLLRRPLVQRTITMTCVSNTVGGNLVSTADFVGVELAPLLLEAGVDPSADQIVSTSRDGWTAGTPTATVLEPGRGALLALGMNGEALPVEHGFPVRMVVPGLYGYVSATKWLADIELTTFAERSVYWRDRGWAERAPIKTQCRIDAPVGFSKLPAGRVQVAGVAWAQPVGITAVEVRADDGPWVRAELATEVNPNTWRMWRAELDLSPGSHTLTARATDRRGLVQTDVRVDPIPDGATGWPSTIITVV</sequence>
<dbReference type="PANTHER" id="PTHR19372">
    <property type="entry name" value="SULFITE REDUCTASE"/>
    <property type="match status" value="1"/>
</dbReference>
<protein>
    <submittedName>
        <fullName evidence="3">DMSO/TMAO reductase YedYZ molybdopterin-dependent catalytic subunit</fullName>
    </submittedName>
</protein>
<dbReference type="GO" id="GO:0008482">
    <property type="term" value="F:sulfite oxidase activity"/>
    <property type="evidence" value="ECO:0007669"/>
    <property type="project" value="TreeGrafter"/>
</dbReference>
<dbReference type="GO" id="GO:0006790">
    <property type="term" value="P:sulfur compound metabolic process"/>
    <property type="evidence" value="ECO:0007669"/>
    <property type="project" value="TreeGrafter"/>
</dbReference>
<name>A0AA44UMT9_PSEA5</name>
<keyword evidence="1" id="KW-1133">Transmembrane helix</keyword>
<dbReference type="InterPro" id="IPR000572">
    <property type="entry name" value="OxRdtase_Mopterin-bd_dom"/>
</dbReference>
<proteinExistence type="predicted"/>
<comment type="caution">
    <text evidence="3">The sequence shown here is derived from an EMBL/GenBank/DDBJ whole genome shotgun (WGS) entry which is preliminary data.</text>
</comment>
<dbReference type="SUPFAM" id="SSF56524">
    <property type="entry name" value="Oxidoreductase molybdopterin-binding domain"/>
    <property type="match status" value="1"/>
</dbReference>
<keyword evidence="1" id="KW-0812">Transmembrane</keyword>
<organism evidence="3 4">
    <name type="scientific">Pseudonocardia alni</name>
    <name type="common">Amycolata alni</name>
    <dbReference type="NCBI Taxonomy" id="33907"/>
    <lineage>
        <taxon>Bacteria</taxon>
        <taxon>Bacillati</taxon>
        <taxon>Actinomycetota</taxon>
        <taxon>Actinomycetes</taxon>
        <taxon>Pseudonocardiales</taxon>
        <taxon>Pseudonocardiaceae</taxon>
        <taxon>Pseudonocardia</taxon>
    </lineage>
</organism>
<feature type="domain" description="Oxidoreductase molybdopterin-binding" evidence="2">
    <location>
        <begin position="257"/>
        <end position="407"/>
    </location>
</feature>
<dbReference type="Gene3D" id="3.90.420.10">
    <property type="entry name" value="Oxidoreductase, molybdopterin-binding domain"/>
    <property type="match status" value="1"/>
</dbReference>
<reference evidence="3 4" key="1">
    <citation type="submission" date="2017-11" db="EMBL/GenBank/DDBJ databases">
        <title>Sequencing the genomes of 1000 actinobacteria strains.</title>
        <authorList>
            <person name="Klenk H.-P."/>
        </authorList>
    </citation>
    <scope>NUCLEOTIDE SEQUENCE [LARGE SCALE GENOMIC DNA]</scope>
    <source>
        <strain evidence="3 4">DSM 44104</strain>
    </source>
</reference>
<dbReference type="GO" id="GO:0020037">
    <property type="term" value="F:heme binding"/>
    <property type="evidence" value="ECO:0007669"/>
    <property type="project" value="TreeGrafter"/>
</dbReference>
<feature type="transmembrane region" description="Helical" evidence="1">
    <location>
        <begin position="20"/>
        <end position="44"/>
    </location>
</feature>
<dbReference type="Pfam" id="PF00174">
    <property type="entry name" value="Oxidored_molyb"/>
    <property type="match status" value="1"/>
</dbReference>
<feature type="transmembrane region" description="Helical" evidence="1">
    <location>
        <begin position="106"/>
        <end position="127"/>
    </location>
</feature>
<dbReference type="InterPro" id="IPR014756">
    <property type="entry name" value="Ig_E-set"/>
</dbReference>
<dbReference type="SUPFAM" id="SSF81296">
    <property type="entry name" value="E set domains"/>
    <property type="match status" value="1"/>
</dbReference>
<dbReference type="GO" id="GO:0043546">
    <property type="term" value="F:molybdopterin cofactor binding"/>
    <property type="evidence" value="ECO:0007669"/>
    <property type="project" value="TreeGrafter"/>
</dbReference>
<evidence type="ECO:0000259" key="2">
    <source>
        <dbReference type="Pfam" id="PF00174"/>
    </source>
</evidence>
<dbReference type="Proteomes" id="UP000232453">
    <property type="component" value="Unassembled WGS sequence"/>
</dbReference>
<dbReference type="EMBL" id="PHUJ01000003">
    <property type="protein sequence ID" value="PKB29990.1"/>
    <property type="molecule type" value="Genomic_DNA"/>
</dbReference>
<dbReference type="Gene3D" id="2.60.40.650">
    <property type="match status" value="1"/>
</dbReference>